<name>A0A212EWK0_DANPL</name>
<comment type="caution">
    <text evidence="1">The sequence shown here is derived from an EMBL/GenBank/DDBJ whole genome shotgun (WGS) entry which is preliminary data.</text>
</comment>
<dbReference type="KEGG" id="dpl:KGM_214882"/>
<dbReference type="Proteomes" id="UP000007151">
    <property type="component" value="Unassembled WGS sequence"/>
</dbReference>
<sequence length="68" mass="7513">MTTRNSEVTVAESAVTESDICGSDGVFKMEIIKRPGARADHVVLTCWCSGHPHYNLTVADLQYLYTHS</sequence>
<evidence type="ECO:0000313" key="1">
    <source>
        <dbReference type="EMBL" id="OWR45878.1"/>
    </source>
</evidence>
<evidence type="ECO:0000313" key="2">
    <source>
        <dbReference type="Proteomes" id="UP000007151"/>
    </source>
</evidence>
<dbReference type="InParanoid" id="A0A212EWK0"/>
<dbReference type="AlphaFoldDB" id="A0A212EWK0"/>
<gene>
    <name evidence="1" type="ORF">KGM_214882</name>
</gene>
<proteinExistence type="predicted"/>
<accession>A0A212EWK0</accession>
<keyword evidence="2" id="KW-1185">Reference proteome</keyword>
<reference evidence="1 2" key="1">
    <citation type="journal article" date="2011" name="Cell">
        <title>The monarch butterfly genome yields insights into long-distance migration.</title>
        <authorList>
            <person name="Zhan S."/>
            <person name="Merlin C."/>
            <person name="Boore J.L."/>
            <person name="Reppert S.M."/>
        </authorList>
    </citation>
    <scope>NUCLEOTIDE SEQUENCE [LARGE SCALE GENOMIC DNA]</scope>
    <source>
        <strain evidence="1">F-2</strain>
    </source>
</reference>
<dbReference type="EMBL" id="AGBW02011943">
    <property type="protein sequence ID" value="OWR45878.1"/>
    <property type="molecule type" value="Genomic_DNA"/>
</dbReference>
<protein>
    <submittedName>
        <fullName evidence="1">Uncharacterized protein</fullName>
    </submittedName>
</protein>
<organism evidence="1 2">
    <name type="scientific">Danaus plexippus plexippus</name>
    <dbReference type="NCBI Taxonomy" id="278856"/>
    <lineage>
        <taxon>Eukaryota</taxon>
        <taxon>Metazoa</taxon>
        <taxon>Ecdysozoa</taxon>
        <taxon>Arthropoda</taxon>
        <taxon>Hexapoda</taxon>
        <taxon>Insecta</taxon>
        <taxon>Pterygota</taxon>
        <taxon>Neoptera</taxon>
        <taxon>Endopterygota</taxon>
        <taxon>Lepidoptera</taxon>
        <taxon>Glossata</taxon>
        <taxon>Ditrysia</taxon>
        <taxon>Papilionoidea</taxon>
        <taxon>Nymphalidae</taxon>
        <taxon>Danainae</taxon>
        <taxon>Danaini</taxon>
        <taxon>Danaina</taxon>
        <taxon>Danaus</taxon>
        <taxon>Danaus</taxon>
    </lineage>
</organism>